<dbReference type="PROSITE" id="PS51257">
    <property type="entry name" value="PROKAR_LIPOPROTEIN"/>
    <property type="match status" value="1"/>
</dbReference>
<evidence type="ECO:0000313" key="3">
    <source>
        <dbReference type="EMBL" id="GAA3710228.1"/>
    </source>
</evidence>
<feature type="signal peptide" evidence="1">
    <location>
        <begin position="1"/>
        <end position="24"/>
    </location>
</feature>
<name>A0ABP7DWX3_9SPHN</name>
<reference evidence="4" key="1">
    <citation type="journal article" date="2019" name="Int. J. Syst. Evol. Microbiol.">
        <title>The Global Catalogue of Microorganisms (GCM) 10K type strain sequencing project: providing services to taxonomists for standard genome sequencing and annotation.</title>
        <authorList>
            <consortium name="The Broad Institute Genomics Platform"/>
            <consortium name="The Broad Institute Genome Sequencing Center for Infectious Disease"/>
            <person name="Wu L."/>
            <person name="Ma J."/>
        </authorList>
    </citation>
    <scope>NUCLEOTIDE SEQUENCE [LARGE SCALE GENOMIC DNA]</scope>
    <source>
        <strain evidence="4">JCM 17498</strain>
    </source>
</reference>
<proteinExistence type="predicted"/>
<evidence type="ECO:0000259" key="2">
    <source>
        <dbReference type="Pfam" id="PF13590"/>
    </source>
</evidence>
<sequence>MSIRPTALLTPALLAAGLALSGCATGGALPPTEVIRYHLGAPLDRGTIRVEPLTAGTASIEFKTYAAAVETQLLRNGYTLPAPGAQPLLVATVGFNRANRLGPPRQSPVTVGLGGGSFGGGRGGGVGLGGGIGFPIGGGGARELVATELVVTIKRRLDQSPVWEGRAQAISDPRKPDGDAGMMAGKLATALFTGFPGESGRTIEVK</sequence>
<organism evidence="3 4">
    <name type="scientific">Sphingomonas cynarae</name>
    <dbReference type="NCBI Taxonomy" id="930197"/>
    <lineage>
        <taxon>Bacteria</taxon>
        <taxon>Pseudomonadati</taxon>
        <taxon>Pseudomonadota</taxon>
        <taxon>Alphaproteobacteria</taxon>
        <taxon>Sphingomonadales</taxon>
        <taxon>Sphingomonadaceae</taxon>
        <taxon>Sphingomonas</taxon>
    </lineage>
</organism>
<dbReference type="Proteomes" id="UP001500523">
    <property type="component" value="Unassembled WGS sequence"/>
</dbReference>
<protein>
    <recommendedName>
        <fullName evidence="2">DUF4136 domain-containing protein</fullName>
    </recommendedName>
</protein>
<dbReference type="Pfam" id="PF13590">
    <property type="entry name" value="DUF4136"/>
    <property type="match status" value="1"/>
</dbReference>
<evidence type="ECO:0000256" key="1">
    <source>
        <dbReference type="SAM" id="SignalP"/>
    </source>
</evidence>
<feature type="chain" id="PRO_5046889252" description="DUF4136 domain-containing protein" evidence="1">
    <location>
        <begin position="25"/>
        <end position="206"/>
    </location>
</feature>
<keyword evidence="4" id="KW-1185">Reference proteome</keyword>
<keyword evidence="1" id="KW-0732">Signal</keyword>
<dbReference type="RefSeq" id="WP_192123489.1">
    <property type="nucleotide sequence ID" value="NZ_BAABBF010000004.1"/>
</dbReference>
<comment type="caution">
    <text evidence="3">The sequence shown here is derived from an EMBL/GenBank/DDBJ whole genome shotgun (WGS) entry which is preliminary data.</text>
</comment>
<feature type="domain" description="DUF4136" evidence="2">
    <location>
        <begin position="56"/>
        <end position="196"/>
    </location>
</feature>
<dbReference type="InterPro" id="IPR025411">
    <property type="entry name" value="DUF4136"/>
</dbReference>
<accession>A0ABP7DWX3</accession>
<dbReference type="EMBL" id="BAABBF010000004">
    <property type="protein sequence ID" value="GAA3710228.1"/>
    <property type="molecule type" value="Genomic_DNA"/>
</dbReference>
<gene>
    <name evidence="3" type="ORF">GCM10022268_19160</name>
</gene>
<evidence type="ECO:0000313" key="4">
    <source>
        <dbReference type="Proteomes" id="UP001500523"/>
    </source>
</evidence>